<dbReference type="KEGG" id="pbor:BSF38_02423"/>
<name>A0A1U7CPT9_9BACT</name>
<evidence type="ECO:0000313" key="3">
    <source>
        <dbReference type="Proteomes" id="UP000186309"/>
    </source>
</evidence>
<dbReference type="AlphaFoldDB" id="A0A1U7CPT9"/>
<proteinExistence type="predicted"/>
<dbReference type="PANTHER" id="PTHR39323:SF1">
    <property type="entry name" value="BLR1149 PROTEIN"/>
    <property type="match status" value="1"/>
</dbReference>
<evidence type="ECO:0000259" key="1">
    <source>
        <dbReference type="Pfam" id="PF00149"/>
    </source>
</evidence>
<dbReference type="Proteomes" id="UP000186309">
    <property type="component" value="Chromosome"/>
</dbReference>
<organism evidence="2 3">
    <name type="scientific">Paludisphaera borealis</name>
    <dbReference type="NCBI Taxonomy" id="1387353"/>
    <lineage>
        <taxon>Bacteria</taxon>
        <taxon>Pseudomonadati</taxon>
        <taxon>Planctomycetota</taxon>
        <taxon>Planctomycetia</taxon>
        <taxon>Isosphaerales</taxon>
        <taxon>Isosphaeraceae</taxon>
        <taxon>Paludisphaera</taxon>
    </lineage>
</organism>
<dbReference type="RefSeq" id="WP_099091974.1">
    <property type="nucleotide sequence ID" value="NZ_CP019082.1"/>
</dbReference>
<feature type="domain" description="Calcineurin-like phosphoesterase" evidence="1">
    <location>
        <begin position="30"/>
        <end position="152"/>
    </location>
</feature>
<reference evidence="3" key="1">
    <citation type="submission" date="2016-12" db="EMBL/GenBank/DDBJ databases">
        <title>Comparative genomics of four Isosphaeraceae planctomycetes: a common pool of plasmids and glycoside hydrolase genes.</title>
        <authorList>
            <person name="Ivanova A."/>
        </authorList>
    </citation>
    <scope>NUCLEOTIDE SEQUENCE [LARGE SCALE GENOMIC DNA]</scope>
    <source>
        <strain evidence="3">PX4</strain>
    </source>
</reference>
<keyword evidence="3" id="KW-1185">Reference proteome</keyword>
<dbReference type="InterPro" id="IPR029052">
    <property type="entry name" value="Metallo-depent_PP-like"/>
</dbReference>
<dbReference type="Gene3D" id="3.60.21.10">
    <property type="match status" value="1"/>
</dbReference>
<sequence>MTTSASPCHAHEGWLLTPEAAAIRPEEATAVVADVHLGYEWARGNAGDCVPAHSLAETVDRLGRLLARAEISRLVVAGDLVESARPCARTAADVFRLNDWLRERGVELVVVPGNHDRSLFWMCARRPKSAAPGPIVAPAELTVSGWTICHGHQPSRGDRVVMGHHHPALVVDRFAAPCFLVGSRLMILPAFSPNAAGLNVATAKGAKPWLSHDLTCVASAGVELLDFGPLSTLAARIGGRSPAPAPRPRIA</sequence>
<dbReference type="EMBL" id="CP019082">
    <property type="protein sequence ID" value="APW60929.1"/>
    <property type="molecule type" value="Genomic_DNA"/>
</dbReference>
<dbReference type="STRING" id="1387353.BSF38_02423"/>
<dbReference type="GO" id="GO:0016787">
    <property type="term" value="F:hydrolase activity"/>
    <property type="evidence" value="ECO:0007669"/>
    <property type="project" value="InterPro"/>
</dbReference>
<dbReference type="Pfam" id="PF00149">
    <property type="entry name" value="Metallophos"/>
    <property type="match status" value="1"/>
</dbReference>
<evidence type="ECO:0000313" key="2">
    <source>
        <dbReference type="EMBL" id="APW60929.1"/>
    </source>
</evidence>
<gene>
    <name evidence="2" type="ORF">BSF38_02423</name>
</gene>
<accession>A0A1U7CPT9</accession>
<protein>
    <recommendedName>
        <fullName evidence="1">Calcineurin-like phosphoesterase domain-containing protein</fullName>
    </recommendedName>
</protein>
<dbReference type="PIRSF" id="PIRSF000887">
    <property type="entry name" value="Pesterase_MJ0037"/>
    <property type="match status" value="1"/>
</dbReference>
<dbReference type="InterPro" id="IPR004843">
    <property type="entry name" value="Calcineurin-like_PHP"/>
</dbReference>
<dbReference type="PANTHER" id="PTHR39323">
    <property type="entry name" value="BLR1149 PROTEIN"/>
    <property type="match status" value="1"/>
</dbReference>
<dbReference type="InterPro" id="IPR024173">
    <property type="entry name" value="Pesterase_MJ0037-like"/>
</dbReference>
<dbReference type="SUPFAM" id="SSF56300">
    <property type="entry name" value="Metallo-dependent phosphatases"/>
    <property type="match status" value="1"/>
</dbReference>